<dbReference type="EMBL" id="JAAVJS010000009">
    <property type="protein sequence ID" value="NJX15509.1"/>
    <property type="molecule type" value="Genomic_DNA"/>
</dbReference>
<feature type="transmembrane region" description="Helical" evidence="1">
    <location>
        <begin position="90"/>
        <end position="113"/>
    </location>
</feature>
<dbReference type="Gene3D" id="3.30.70.1230">
    <property type="entry name" value="Nucleotide cyclase"/>
    <property type="match status" value="1"/>
</dbReference>
<keyword evidence="1" id="KW-0472">Membrane</keyword>
<dbReference type="InterPro" id="IPR001054">
    <property type="entry name" value="A/G_cyclase"/>
</dbReference>
<reference evidence="3 4" key="1">
    <citation type="submission" date="2020-03" db="EMBL/GenBank/DDBJ databases">
        <title>Tamlana sp. nov, isolated from XXX.</title>
        <authorList>
            <person name="Cao W.R."/>
        </authorList>
    </citation>
    <scope>NUCLEOTIDE SEQUENCE [LARGE SCALE GENOMIC DNA]</scope>
    <source>
        <strain evidence="3 4">HST1-43</strain>
    </source>
</reference>
<proteinExistence type="predicted"/>
<dbReference type="PANTHER" id="PTHR43081:SF1">
    <property type="entry name" value="ADENYLATE CYCLASE, TERMINAL-DIFFERENTIATION SPECIFIC"/>
    <property type="match status" value="1"/>
</dbReference>
<evidence type="ECO:0000313" key="4">
    <source>
        <dbReference type="Proteomes" id="UP000760545"/>
    </source>
</evidence>
<dbReference type="Proteomes" id="UP000760545">
    <property type="component" value="Unassembled WGS sequence"/>
</dbReference>
<keyword evidence="1" id="KW-0812">Transmembrane</keyword>
<dbReference type="RefSeq" id="WP_167917746.1">
    <property type="nucleotide sequence ID" value="NZ_JAAVJS010000009.1"/>
</dbReference>
<keyword evidence="4" id="KW-1185">Reference proteome</keyword>
<dbReference type="InterPro" id="IPR050697">
    <property type="entry name" value="Adenylyl/Guanylyl_Cyclase_3/4"/>
</dbReference>
<protein>
    <submittedName>
        <fullName evidence="3">Adenylate/guanylate cyclase domain-containing protein</fullName>
    </submittedName>
</protein>
<sequence>MLAPRIKYNLSRILPFGIIWLLLAFVFLFIEYAAAPDTVGEGAIKVNLRVLLFACSAIFVLGLIIGTIELYVINPLFAKNSFAKKMLGKLAIYILLLFVILLFTFPVAASLELGVSVFSEAVWTKFAVFLKSLTFWSTALQLGVSLGISLFYVEMSENMGHGVLRNLLTGKYHKPQEETRIFMFLDMKSSTTIAEQLGHVRYFDLLNAYYRDLSGAIIEFSGEIYQYVGDEIVVSWPLKKGLQNNNCLACFTQMKTAMQQRADWYKTQFGVAPTFKAGFHMGKVTTGEIGSLKKDIIFTGDVLNTTARIQALCNSFGVDVLISKVLVEALKLDGTYTLTPLGETELRGKMEALELYAVTWFS</sequence>
<feature type="domain" description="Guanylate cyclase" evidence="2">
    <location>
        <begin position="181"/>
        <end position="310"/>
    </location>
</feature>
<feature type="transmembrane region" description="Helical" evidence="1">
    <location>
        <begin position="12"/>
        <end position="30"/>
    </location>
</feature>
<comment type="caution">
    <text evidence="3">The sequence shown here is derived from an EMBL/GenBank/DDBJ whole genome shotgun (WGS) entry which is preliminary data.</text>
</comment>
<dbReference type="CDD" id="cd07302">
    <property type="entry name" value="CHD"/>
    <property type="match status" value="1"/>
</dbReference>
<name>A0ABX1DEM4_9FLAO</name>
<evidence type="ECO:0000313" key="3">
    <source>
        <dbReference type="EMBL" id="NJX15509.1"/>
    </source>
</evidence>
<gene>
    <name evidence="3" type="ORF">HC176_08395</name>
</gene>
<feature type="transmembrane region" description="Helical" evidence="1">
    <location>
        <begin position="50"/>
        <end position="78"/>
    </location>
</feature>
<organism evidence="3 4">
    <name type="scientific">Tamlana crocina</name>
    <dbReference type="NCBI Taxonomy" id="393006"/>
    <lineage>
        <taxon>Bacteria</taxon>
        <taxon>Pseudomonadati</taxon>
        <taxon>Bacteroidota</taxon>
        <taxon>Flavobacteriia</taxon>
        <taxon>Flavobacteriales</taxon>
        <taxon>Flavobacteriaceae</taxon>
        <taxon>Tamlana</taxon>
    </lineage>
</organism>
<dbReference type="InterPro" id="IPR029787">
    <property type="entry name" value="Nucleotide_cyclase"/>
</dbReference>
<feature type="transmembrane region" description="Helical" evidence="1">
    <location>
        <begin position="133"/>
        <end position="153"/>
    </location>
</feature>
<dbReference type="Pfam" id="PF00211">
    <property type="entry name" value="Guanylate_cyc"/>
    <property type="match status" value="1"/>
</dbReference>
<dbReference type="SUPFAM" id="SSF55073">
    <property type="entry name" value="Nucleotide cyclase"/>
    <property type="match status" value="1"/>
</dbReference>
<evidence type="ECO:0000256" key="1">
    <source>
        <dbReference type="SAM" id="Phobius"/>
    </source>
</evidence>
<evidence type="ECO:0000259" key="2">
    <source>
        <dbReference type="PROSITE" id="PS50125"/>
    </source>
</evidence>
<dbReference type="PROSITE" id="PS50125">
    <property type="entry name" value="GUANYLATE_CYCLASE_2"/>
    <property type="match status" value="1"/>
</dbReference>
<accession>A0ABX1DEM4</accession>
<dbReference type="PANTHER" id="PTHR43081">
    <property type="entry name" value="ADENYLATE CYCLASE, TERMINAL-DIFFERENTIATION SPECIFIC-RELATED"/>
    <property type="match status" value="1"/>
</dbReference>
<keyword evidence="1" id="KW-1133">Transmembrane helix</keyword>